<sequence>MRERFIAILVGLTLTVIAAFAVPRAYVAADRISDQELGEVERSARFLISRITSREGAGREVDTELLASALDAQDGASYVAADGTRTTAGRLEPDPEKSLVVKRNLGDGRTLVLTRDRAVVSEAVQDEVVPLVLLGLVLALVAAASAYVIGSRTARPFRQLAEAAELLGRGRLTTLEVPDRGVREAVAIGEALQQAGLRLDGLIRREREFAANASHQLRTPITALRLSLEDLTLWPETAPEVRAELERGIAELDRLSGSIDDLLNLARSRRLNAQATTDLAELVDANAGRWRAALKAEGRDLVVRSEADVLTRVAPGPVTQILDVLVDNARMHGQGTVTVTTRDARTHLEAIVADEGERRIGPEIFQRGVSSRIGSGGNGLGLSVATELAEELGGHLSLATESPTTRLVLWLPHRLERRKQKR</sequence>
<dbReference type="AlphaFoldDB" id="A0A939BSW5"/>
<dbReference type="PANTHER" id="PTHR45436:SF5">
    <property type="entry name" value="SENSOR HISTIDINE KINASE TRCS"/>
    <property type="match status" value="1"/>
</dbReference>
<dbReference type="GO" id="GO:0005886">
    <property type="term" value="C:plasma membrane"/>
    <property type="evidence" value="ECO:0007669"/>
    <property type="project" value="UniProtKB-SubCell"/>
</dbReference>
<keyword evidence="7 13" id="KW-0418">Kinase</keyword>
<evidence type="ECO:0000256" key="3">
    <source>
        <dbReference type="ARBA" id="ARBA00012438"/>
    </source>
</evidence>
<evidence type="ECO:0000256" key="8">
    <source>
        <dbReference type="ARBA" id="ARBA00022989"/>
    </source>
</evidence>
<keyword evidence="9" id="KW-0902">Two-component regulatory system</keyword>
<evidence type="ECO:0000256" key="10">
    <source>
        <dbReference type="SAM" id="Phobius"/>
    </source>
</evidence>
<dbReference type="EMBL" id="JAERTX010000006">
    <property type="protein sequence ID" value="MBM9460044.1"/>
    <property type="molecule type" value="Genomic_DNA"/>
</dbReference>
<reference evidence="13" key="1">
    <citation type="submission" date="2021-01" db="EMBL/GenBank/DDBJ databases">
        <title>Novel species in genus Nocardioides.</title>
        <authorList>
            <person name="Zhang G."/>
        </authorList>
    </citation>
    <scope>NUCLEOTIDE SEQUENCE</scope>
    <source>
        <strain evidence="13">Zg-536</strain>
    </source>
</reference>
<comment type="caution">
    <text evidence="13">The sequence shown here is derived from an EMBL/GenBank/DDBJ whole genome shotgun (WGS) entry which is preliminary data.</text>
</comment>
<dbReference type="RefSeq" id="WP_205291334.1">
    <property type="nucleotide sequence ID" value="NZ_CP074406.1"/>
</dbReference>
<dbReference type="SMART" id="SM00388">
    <property type="entry name" value="HisKA"/>
    <property type="match status" value="1"/>
</dbReference>
<evidence type="ECO:0000256" key="7">
    <source>
        <dbReference type="ARBA" id="ARBA00022777"/>
    </source>
</evidence>
<dbReference type="PANTHER" id="PTHR45436">
    <property type="entry name" value="SENSOR HISTIDINE KINASE YKOH"/>
    <property type="match status" value="1"/>
</dbReference>
<dbReference type="CDD" id="cd00082">
    <property type="entry name" value="HisKA"/>
    <property type="match status" value="1"/>
</dbReference>
<comment type="subcellular location">
    <subcellularLocation>
        <location evidence="2">Cell membrane</location>
    </subcellularLocation>
</comment>
<keyword evidence="10" id="KW-0472">Membrane</keyword>
<dbReference type="InterPro" id="IPR003594">
    <property type="entry name" value="HATPase_dom"/>
</dbReference>
<dbReference type="SMART" id="SM00387">
    <property type="entry name" value="HATPase_c"/>
    <property type="match status" value="1"/>
</dbReference>
<evidence type="ECO:0000256" key="2">
    <source>
        <dbReference type="ARBA" id="ARBA00004236"/>
    </source>
</evidence>
<keyword evidence="14" id="KW-1185">Reference proteome</keyword>
<dbReference type="SUPFAM" id="SSF47384">
    <property type="entry name" value="Homodimeric domain of signal transducing histidine kinase"/>
    <property type="match status" value="1"/>
</dbReference>
<keyword evidence="6 10" id="KW-0812">Transmembrane</keyword>
<evidence type="ECO:0000259" key="12">
    <source>
        <dbReference type="PROSITE" id="PS50885"/>
    </source>
</evidence>
<dbReference type="Proteomes" id="UP000663791">
    <property type="component" value="Unassembled WGS sequence"/>
</dbReference>
<keyword evidence="4" id="KW-0597">Phosphoprotein</keyword>
<feature type="transmembrane region" description="Helical" evidence="10">
    <location>
        <begin position="128"/>
        <end position="149"/>
    </location>
</feature>
<evidence type="ECO:0000259" key="11">
    <source>
        <dbReference type="PROSITE" id="PS50109"/>
    </source>
</evidence>
<dbReference type="InterPro" id="IPR003661">
    <property type="entry name" value="HisK_dim/P_dom"/>
</dbReference>
<keyword evidence="8 10" id="KW-1133">Transmembrane helix</keyword>
<evidence type="ECO:0000256" key="6">
    <source>
        <dbReference type="ARBA" id="ARBA00022692"/>
    </source>
</evidence>
<evidence type="ECO:0000313" key="13">
    <source>
        <dbReference type="EMBL" id="MBM9460044.1"/>
    </source>
</evidence>
<comment type="catalytic activity">
    <reaction evidence="1">
        <text>ATP + protein L-histidine = ADP + protein N-phospho-L-histidine.</text>
        <dbReference type="EC" id="2.7.13.3"/>
    </reaction>
</comment>
<dbReference type="Pfam" id="PF00512">
    <property type="entry name" value="HisKA"/>
    <property type="match status" value="1"/>
</dbReference>
<dbReference type="InterPro" id="IPR036097">
    <property type="entry name" value="HisK_dim/P_sf"/>
</dbReference>
<dbReference type="Pfam" id="PF02518">
    <property type="entry name" value="HATPase_c"/>
    <property type="match status" value="1"/>
</dbReference>
<gene>
    <name evidence="13" type="ORF">JK386_09020</name>
</gene>
<protein>
    <recommendedName>
        <fullName evidence="3">histidine kinase</fullName>
        <ecNumber evidence="3">2.7.13.3</ecNumber>
    </recommendedName>
</protein>
<dbReference type="InterPro" id="IPR036890">
    <property type="entry name" value="HATPase_C_sf"/>
</dbReference>
<evidence type="ECO:0000256" key="9">
    <source>
        <dbReference type="ARBA" id="ARBA00023012"/>
    </source>
</evidence>
<proteinExistence type="predicted"/>
<evidence type="ECO:0000256" key="5">
    <source>
        <dbReference type="ARBA" id="ARBA00022679"/>
    </source>
</evidence>
<dbReference type="InterPro" id="IPR005467">
    <property type="entry name" value="His_kinase_dom"/>
</dbReference>
<evidence type="ECO:0000256" key="1">
    <source>
        <dbReference type="ARBA" id="ARBA00000085"/>
    </source>
</evidence>
<feature type="domain" description="HAMP" evidence="12">
    <location>
        <begin position="151"/>
        <end position="204"/>
    </location>
</feature>
<name>A0A939BSW5_9ACTN</name>
<dbReference type="PROSITE" id="PS50885">
    <property type="entry name" value="HAMP"/>
    <property type="match status" value="1"/>
</dbReference>
<feature type="domain" description="Histidine kinase" evidence="11">
    <location>
        <begin position="212"/>
        <end position="415"/>
    </location>
</feature>
<organism evidence="13 14">
    <name type="scientific">Nocardioides faecalis</name>
    <dbReference type="NCBI Taxonomy" id="2803858"/>
    <lineage>
        <taxon>Bacteria</taxon>
        <taxon>Bacillati</taxon>
        <taxon>Actinomycetota</taxon>
        <taxon>Actinomycetes</taxon>
        <taxon>Propionibacteriales</taxon>
        <taxon>Nocardioidaceae</taxon>
        <taxon>Nocardioides</taxon>
    </lineage>
</organism>
<dbReference type="InterPro" id="IPR003660">
    <property type="entry name" value="HAMP_dom"/>
</dbReference>
<evidence type="ECO:0000256" key="4">
    <source>
        <dbReference type="ARBA" id="ARBA00022553"/>
    </source>
</evidence>
<dbReference type="GO" id="GO:0000155">
    <property type="term" value="F:phosphorelay sensor kinase activity"/>
    <property type="evidence" value="ECO:0007669"/>
    <property type="project" value="InterPro"/>
</dbReference>
<dbReference type="InterPro" id="IPR050428">
    <property type="entry name" value="TCS_sensor_his_kinase"/>
</dbReference>
<dbReference type="PROSITE" id="PS50109">
    <property type="entry name" value="HIS_KIN"/>
    <property type="match status" value="1"/>
</dbReference>
<accession>A0A939BSW5</accession>
<dbReference type="EC" id="2.7.13.3" evidence="3"/>
<dbReference type="SUPFAM" id="SSF55874">
    <property type="entry name" value="ATPase domain of HSP90 chaperone/DNA topoisomerase II/histidine kinase"/>
    <property type="match status" value="1"/>
</dbReference>
<dbReference type="Gene3D" id="3.30.565.10">
    <property type="entry name" value="Histidine kinase-like ATPase, C-terminal domain"/>
    <property type="match status" value="1"/>
</dbReference>
<evidence type="ECO:0000313" key="14">
    <source>
        <dbReference type="Proteomes" id="UP000663791"/>
    </source>
</evidence>
<dbReference type="Gene3D" id="1.10.287.130">
    <property type="match status" value="1"/>
</dbReference>
<keyword evidence="5" id="KW-0808">Transferase</keyword>